<keyword evidence="2" id="KW-1185">Reference proteome</keyword>
<name>A0A4Q5LBJ6_9BACT</name>
<dbReference type="EMBL" id="SEWE01000017">
    <property type="protein sequence ID" value="RYU79695.1"/>
    <property type="molecule type" value="Genomic_DNA"/>
</dbReference>
<dbReference type="OrthoDB" id="1062680at2"/>
<dbReference type="Proteomes" id="UP000294155">
    <property type="component" value="Unassembled WGS sequence"/>
</dbReference>
<dbReference type="AlphaFoldDB" id="A0A4Q5LBJ6"/>
<gene>
    <name evidence="1" type="ORF">EWM57_09795</name>
</gene>
<sequence>QPGTYRSASLALATGTKVRLRIRTGREQEYGSDFVAVKTTPPIDSVTWKAETDRVQIYTHAHDDTKQSRYYRWTYDETWQFRSAFDSYYELKDGRIQLRTEDIFTCWGNESSSSVRLTNTLKLDQDVVSAYPLTFLLSTSKKLPIKYSILVRQYALTPEEYAYWEEIRKTTENIGGLYDPLPTQVTGNVHNLSDPDEVVLGFVGAQSVTQQRIFIDNKQLPQIMPTWRAITGYEAEVCGFTVYPPPLGPPPLPVNVFFRDGTFVPIDEISPQRSYTYSTAECVDCRKRGTNVKPSFWP</sequence>
<protein>
    <submittedName>
        <fullName evidence="1">DUF4249 domain-containing protein</fullName>
    </submittedName>
</protein>
<evidence type="ECO:0000313" key="1">
    <source>
        <dbReference type="EMBL" id="RYU79695.1"/>
    </source>
</evidence>
<dbReference type="RefSeq" id="WP_129920966.1">
    <property type="nucleotide sequence ID" value="NZ_SEWE01000017.1"/>
</dbReference>
<dbReference type="Pfam" id="PF14054">
    <property type="entry name" value="DUF4249"/>
    <property type="match status" value="1"/>
</dbReference>
<accession>A0A4Q5LBJ6</accession>
<reference evidence="1 2" key="1">
    <citation type="submission" date="2019-02" db="EMBL/GenBank/DDBJ databases">
        <title>Bacterial novel species isolated from soil.</title>
        <authorList>
            <person name="Jung H.-Y."/>
        </authorList>
    </citation>
    <scope>NUCLEOTIDE SEQUENCE [LARGE SCALE GENOMIC DNA]</scope>
    <source>
        <strain evidence="1 2">1-3-3-3</strain>
    </source>
</reference>
<evidence type="ECO:0000313" key="2">
    <source>
        <dbReference type="Proteomes" id="UP000294155"/>
    </source>
</evidence>
<comment type="caution">
    <text evidence="1">The sequence shown here is derived from an EMBL/GenBank/DDBJ whole genome shotgun (WGS) entry which is preliminary data.</text>
</comment>
<organism evidence="1 2">
    <name type="scientific">Hymenobacter persicinus</name>
    <dbReference type="NCBI Taxonomy" id="2025506"/>
    <lineage>
        <taxon>Bacteria</taxon>
        <taxon>Pseudomonadati</taxon>
        <taxon>Bacteroidota</taxon>
        <taxon>Cytophagia</taxon>
        <taxon>Cytophagales</taxon>
        <taxon>Hymenobacteraceae</taxon>
        <taxon>Hymenobacter</taxon>
    </lineage>
</organism>
<proteinExistence type="predicted"/>
<feature type="non-terminal residue" evidence="1">
    <location>
        <position position="1"/>
    </location>
</feature>
<dbReference type="InterPro" id="IPR025345">
    <property type="entry name" value="DUF4249"/>
</dbReference>